<keyword evidence="12" id="KW-1185">Reference proteome</keyword>
<dbReference type="AlphaFoldDB" id="A0A2Z7DCJ5"/>
<dbReference type="Gene3D" id="3.90.550.10">
    <property type="entry name" value="Spore Coat Polysaccharide Biosynthesis Protein SpsA, Chain A"/>
    <property type="match status" value="1"/>
</dbReference>
<comment type="subcellular location">
    <subcellularLocation>
        <location evidence="1">Golgi apparatus membrane</location>
        <topology evidence="1">Single-pass type II membrane protein</topology>
    </subcellularLocation>
</comment>
<dbReference type="OrthoDB" id="407658at2759"/>
<dbReference type="EMBL" id="KQ987736">
    <property type="protein sequence ID" value="KZV57024.1"/>
    <property type="molecule type" value="Genomic_DNA"/>
</dbReference>
<dbReference type="GO" id="GO:0008378">
    <property type="term" value="F:galactosyltransferase activity"/>
    <property type="evidence" value="ECO:0007669"/>
    <property type="project" value="TreeGrafter"/>
</dbReference>
<evidence type="ECO:0000313" key="11">
    <source>
        <dbReference type="EMBL" id="KZV57024.1"/>
    </source>
</evidence>
<keyword evidence="8" id="KW-0333">Golgi apparatus</keyword>
<dbReference type="FunFam" id="3.90.550.10:FF:000127">
    <property type="entry name" value="Probable glycosyltransferase 7"/>
    <property type="match status" value="1"/>
</dbReference>
<keyword evidence="7" id="KW-1133">Transmembrane helix</keyword>
<comment type="similarity">
    <text evidence="2">Belongs to the glycosyltransferase 34 family.</text>
</comment>
<dbReference type="PANTHER" id="PTHR31311:SF3">
    <property type="entry name" value="GLYCOSYLTRANSFERASE 7-RELATED"/>
    <property type="match status" value="1"/>
</dbReference>
<keyword evidence="4 11" id="KW-0808">Transferase</keyword>
<accession>A0A2Z7DCJ5</accession>
<dbReference type="GO" id="GO:0005802">
    <property type="term" value="C:trans-Golgi network"/>
    <property type="evidence" value="ECO:0007669"/>
    <property type="project" value="TreeGrafter"/>
</dbReference>
<dbReference type="PANTHER" id="PTHR31311">
    <property type="entry name" value="XYLOGLUCAN 6-XYLOSYLTRANSFERASE 5-RELATED-RELATED"/>
    <property type="match status" value="1"/>
</dbReference>
<evidence type="ECO:0000256" key="6">
    <source>
        <dbReference type="ARBA" id="ARBA00022968"/>
    </source>
</evidence>
<evidence type="ECO:0000256" key="1">
    <source>
        <dbReference type="ARBA" id="ARBA00004323"/>
    </source>
</evidence>
<dbReference type="GO" id="GO:0005768">
    <property type="term" value="C:endosome"/>
    <property type="evidence" value="ECO:0007669"/>
    <property type="project" value="TreeGrafter"/>
</dbReference>
<name>A0A2Z7DCJ5_9LAMI</name>
<dbReference type="GO" id="GO:0000139">
    <property type="term" value="C:Golgi membrane"/>
    <property type="evidence" value="ECO:0007669"/>
    <property type="project" value="UniProtKB-SubCell"/>
</dbReference>
<reference evidence="11 12" key="1">
    <citation type="journal article" date="2015" name="Proc. Natl. Acad. Sci. U.S.A.">
        <title>The resurrection genome of Boea hygrometrica: A blueprint for survival of dehydration.</title>
        <authorList>
            <person name="Xiao L."/>
            <person name="Yang G."/>
            <person name="Zhang L."/>
            <person name="Yang X."/>
            <person name="Zhao S."/>
            <person name="Ji Z."/>
            <person name="Zhou Q."/>
            <person name="Hu M."/>
            <person name="Wang Y."/>
            <person name="Chen M."/>
            <person name="Xu Y."/>
            <person name="Jin H."/>
            <person name="Xiao X."/>
            <person name="Hu G."/>
            <person name="Bao F."/>
            <person name="Hu Y."/>
            <person name="Wan P."/>
            <person name="Li L."/>
            <person name="Deng X."/>
            <person name="Kuang T."/>
            <person name="Xiang C."/>
            <person name="Zhu J.K."/>
            <person name="Oliver M.J."/>
            <person name="He Y."/>
        </authorList>
    </citation>
    <scope>NUCLEOTIDE SEQUENCE [LARGE SCALE GENOMIC DNA]</scope>
    <source>
        <strain evidence="12">cv. XS01</strain>
    </source>
</reference>
<keyword evidence="3" id="KW-0328">Glycosyltransferase</keyword>
<keyword evidence="10" id="KW-0325">Glycoprotein</keyword>
<evidence type="ECO:0000256" key="8">
    <source>
        <dbReference type="ARBA" id="ARBA00023034"/>
    </source>
</evidence>
<keyword evidence="5" id="KW-0812">Transmembrane</keyword>
<evidence type="ECO:0000256" key="3">
    <source>
        <dbReference type="ARBA" id="ARBA00022676"/>
    </source>
</evidence>
<organism evidence="11 12">
    <name type="scientific">Dorcoceras hygrometricum</name>
    <dbReference type="NCBI Taxonomy" id="472368"/>
    <lineage>
        <taxon>Eukaryota</taxon>
        <taxon>Viridiplantae</taxon>
        <taxon>Streptophyta</taxon>
        <taxon>Embryophyta</taxon>
        <taxon>Tracheophyta</taxon>
        <taxon>Spermatophyta</taxon>
        <taxon>Magnoliopsida</taxon>
        <taxon>eudicotyledons</taxon>
        <taxon>Gunneridae</taxon>
        <taxon>Pentapetalae</taxon>
        <taxon>asterids</taxon>
        <taxon>lamiids</taxon>
        <taxon>Lamiales</taxon>
        <taxon>Gesneriaceae</taxon>
        <taxon>Didymocarpoideae</taxon>
        <taxon>Trichosporeae</taxon>
        <taxon>Loxocarpinae</taxon>
        <taxon>Dorcoceras</taxon>
    </lineage>
</organism>
<evidence type="ECO:0000256" key="7">
    <source>
        <dbReference type="ARBA" id="ARBA00022989"/>
    </source>
</evidence>
<gene>
    <name evidence="11" type="ORF">F511_08182</name>
</gene>
<evidence type="ECO:0000256" key="2">
    <source>
        <dbReference type="ARBA" id="ARBA00005664"/>
    </source>
</evidence>
<evidence type="ECO:0000313" key="12">
    <source>
        <dbReference type="Proteomes" id="UP000250235"/>
    </source>
</evidence>
<proteinExistence type="inferred from homology"/>
<evidence type="ECO:0000256" key="5">
    <source>
        <dbReference type="ARBA" id="ARBA00022692"/>
    </source>
</evidence>
<evidence type="ECO:0000256" key="10">
    <source>
        <dbReference type="ARBA" id="ARBA00023180"/>
    </source>
</evidence>
<keyword evidence="6" id="KW-0735">Signal-anchor</keyword>
<evidence type="ECO:0000256" key="9">
    <source>
        <dbReference type="ARBA" id="ARBA00023136"/>
    </source>
</evidence>
<dbReference type="Proteomes" id="UP000250235">
    <property type="component" value="Unassembled WGS sequence"/>
</dbReference>
<keyword evidence="9" id="KW-0472">Membrane</keyword>
<dbReference type="InterPro" id="IPR008630">
    <property type="entry name" value="Glyco_trans_34"/>
</dbReference>
<dbReference type="Pfam" id="PF05637">
    <property type="entry name" value="Glyco_transf_34"/>
    <property type="match status" value="1"/>
</dbReference>
<dbReference type="InterPro" id="IPR029044">
    <property type="entry name" value="Nucleotide-diphossugar_trans"/>
</dbReference>
<evidence type="ECO:0000256" key="4">
    <source>
        <dbReference type="ARBA" id="ARBA00022679"/>
    </source>
</evidence>
<sequence length="351" mass="41277">MDRPVMGWDEKRREWMKSHRTFGSRDETRVLVLTGSQPTPCKNPAGDNLLLRLFKNKVDYCRIHGYGIFYNNAILNPKMRSFWAKIPLVRAAMVAHPEVEWMFWVDSDAMFTDMEFKVPLERYKYHNLVVHGWPDLIYEQKSWVGVNAGIFLIRNCQWSMDFLQKWASMGPISPDYARWGKILRSTLKDKLFPESDDQSALVYLLLKEHKEWGDMIYVENEYFLHGYWREIVGKLDIIDEKHEDAERRAPELRKRHAETVTETFAEARQRHVAAECRRPFITHFTGCQPCSGEHNPEYRENSCGVEMGRALNFADNQVLRNYGFRHNNLTEGSTFIPLPFDFPGDESDELI</sequence>
<protein>
    <submittedName>
        <fullName evidence="11">Glycosyltransferase 7-like</fullName>
    </submittedName>
</protein>